<name>A0ABQ6LXZ0_9GAMM</name>
<dbReference type="Proteomes" id="UP001224392">
    <property type="component" value="Unassembled WGS sequence"/>
</dbReference>
<evidence type="ECO:0000313" key="4">
    <source>
        <dbReference type="EMBL" id="GMG86969.1"/>
    </source>
</evidence>
<dbReference type="PANTHER" id="PTHR30461:SF2">
    <property type="entry name" value="SERINE RECOMBINASE PINE-RELATED"/>
    <property type="match status" value="1"/>
</dbReference>
<dbReference type="EMBL" id="BSYJ01000002">
    <property type="protein sequence ID" value="GMG86969.1"/>
    <property type="molecule type" value="Genomic_DNA"/>
</dbReference>
<protein>
    <submittedName>
        <fullName evidence="4">Recombinase family protein</fullName>
    </submittedName>
</protein>
<dbReference type="SUPFAM" id="SSF53041">
    <property type="entry name" value="Resolvase-like"/>
    <property type="match status" value="1"/>
</dbReference>
<keyword evidence="5" id="KW-1185">Reference proteome</keyword>
<dbReference type="InterPro" id="IPR050639">
    <property type="entry name" value="SSR_resolvase"/>
</dbReference>
<dbReference type="PANTHER" id="PTHR30461">
    <property type="entry name" value="DNA-INVERTASE FROM LAMBDOID PROPHAGE"/>
    <property type="match status" value="1"/>
</dbReference>
<dbReference type="RefSeq" id="WP_285763588.1">
    <property type="nucleotide sequence ID" value="NZ_BSYJ01000002.1"/>
</dbReference>
<gene>
    <name evidence="4" type="ORF">MNKW57_12900</name>
</gene>
<dbReference type="CDD" id="cd00338">
    <property type="entry name" value="Ser_Recombinase"/>
    <property type="match status" value="1"/>
</dbReference>
<dbReference type="Gene3D" id="3.40.50.1390">
    <property type="entry name" value="Resolvase, N-terminal catalytic domain"/>
    <property type="match status" value="1"/>
</dbReference>
<evidence type="ECO:0000259" key="3">
    <source>
        <dbReference type="PROSITE" id="PS51736"/>
    </source>
</evidence>
<evidence type="ECO:0000313" key="5">
    <source>
        <dbReference type="Proteomes" id="UP001224392"/>
    </source>
</evidence>
<keyword evidence="2" id="KW-0233">DNA recombination</keyword>
<accession>A0ABQ6LXZ0</accession>
<evidence type="ECO:0000256" key="2">
    <source>
        <dbReference type="ARBA" id="ARBA00023172"/>
    </source>
</evidence>
<comment type="caution">
    <text evidence="4">The sequence shown here is derived from an EMBL/GenBank/DDBJ whole genome shotgun (WGS) entry which is preliminary data.</text>
</comment>
<reference evidence="4 5" key="1">
    <citation type="submission" date="2023-04" db="EMBL/GenBank/DDBJ databases">
        <title>Marinobulbifer ophiurae gen. nov., sp. Nov., isolate from tissue of brittle star Ophioplocus japonicus.</title>
        <authorList>
            <person name="Kawano K."/>
            <person name="Sawayama S."/>
            <person name="Nakagawa S."/>
        </authorList>
    </citation>
    <scope>NUCLEOTIDE SEQUENCE [LARGE SCALE GENOMIC DNA]</scope>
    <source>
        <strain evidence="4 5">NKW57</strain>
    </source>
</reference>
<dbReference type="InterPro" id="IPR036162">
    <property type="entry name" value="Resolvase-like_N_sf"/>
</dbReference>
<feature type="domain" description="Resolvase/invertase-type recombinase catalytic" evidence="3">
    <location>
        <begin position="3"/>
        <end position="143"/>
    </location>
</feature>
<dbReference type="SMART" id="SM00857">
    <property type="entry name" value="Resolvase"/>
    <property type="match status" value="1"/>
</dbReference>
<organism evidence="4 5">
    <name type="scientific">Biformimicrobium ophioploci</name>
    <dbReference type="NCBI Taxonomy" id="3036711"/>
    <lineage>
        <taxon>Bacteria</taxon>
        <taxon>Pseudomonadati</taxon>
        <taxon>Pseudomonadota</taxon>
        <taxon>Gammaproteobacteria</taxon>
        <taxon>Cellvibrionales</taxon>
        <taxon>Microbulbiferaceae</taxon>
        <taxon>Biformimicrobium</taxon>
    </lineage>
</organism>
<keyword evidence="1" id="KW-0238">DNA-binding</keyword>
<dbReference type="Pfam" id="PF00239">
    <property type="entry name" value="Resolvase"/>
    <property type="match status" value="1"/>
</dbReference>
<proteinExistence type="predicted"/>
<sequence length="217" mass="23991">MIKYVIYRRVSTAQQGASGLGLEAQERDIDIFLNQYSGQPYTILGTFTEVVTGKDTGAVKEERQKAIDLARRNKAVLLVAKLDRLSRDVADIATVIKTVDVKVACMPHADKFQLHLYAALAEQEREFISQRTKQALAAAKARGVKLGGKRAGHKASNEAVKKQADERAEKLRGIVKPLVAAGMTTREIADELNRAGLRTVRGNEYQSMTVSRLIKRL</sequence>
<dbReference type="InterPro" id="IPR006119">
    <property type="entry name" value="Resolv_N"/>
</dbReference>
<evidence type="ECO:0000256" key="1">
    <source>
        <dbReference type="ARBA" id="ARBA00023125"/>
    </source>
</evidence>
<dbReference type="PROSITE" id="PS51736">
    <property type="entry name" value="RECOMBINASES_3"/>
    <property type="match status" value="1"/>
</dbReference>